<reference evidence="4" key="1">
    <citation type="submission" date="2020-05" db="EMBL/GenBank/DDBJ databases">
        <authorList>
            <person name="Chiriac C."/>
            <person name="Salcher M."/>
            <person name="Ghai R."/>
            <person name="Kavagutti S V."/>
        </authorList>
    </citation>
    <scope>NUCLEOTIDE SEQUENCE</scope>
</reference>
<feature type="transmembrane region" description="Helical" evidence="2">
    <location>
        <begin position="128"/>
        <end position="149"/>
    </location>
</feature>
<feature type="transmembrane region" description="Helical" evidence="2">
    <location>
        <begin position="360"/>
        <end position="379"/>
    </location>
</feature>
<protein>
    <submittedName>
        <fullName evidence="4">Unannotated protein</fullName>
    </submittedName>
</protein>
<feature type="transmembrane region" description="Helical" evidence="2">
    <location>
        <begin position="180"/>
        <end position="200"/>
    </location>
</feature>
<organism evidence="4">
    <name type="scientific">freshwater metagenome</name>
    <dbReference type="NCBI Taxonomy" id="449393"/>
    <lineage>
        <taxon>unclassified sequences</taxon>
        <taxon>metagenomes</taxon>
        <taxon>ecological metagenomes</taxon>
    </lineage>
</organism>
<feature type="transmembrane region" description="Helical" evidence="2">
    <location>
        <begin position="300"/>
        <end position="318"/>
    </location>
</feature>
<keyword evidence="2" id="KW-1133">Transmembrane helix</keyword>
<dbReference type="PANTHER" id="PTHR23028:SF53">
    <property type="entry name" value="ACYL_TRANSF_3 DOMAIN-CONTAINING PROTEIN"/>
    <property type="match status" value="1"/>
</dbReference>
<evidence type="ECO:0000259" key="3">
    <source>
        <dbReference type="Pfam" id="PF01757"/>
    </source>
</evidence>
<evidence type="ECO:0000313" key="4">
    <source>
        <dbReference type="EMBL" id="CAB4626610.1"/>
    </source>
</evidence>
<feature type="region of interest" description="Disordered" evidence="1">
    <location>
        <begin position="1"/>
        <end position="24"/>
    </location>
</feature>
<sequence>MATTSLPPSGSEPAGSPVSDSTWAGMTRAQRRVATRETRLPKNQPLTRLRELDLLRFIAAVAVMLFHYTARLNAAWGPDVEPTTVFPQLSQFTRYGFLGVELFFVISGFVILMTAFGRKVGEFAIARFTRLFPAYIFAVIFTTIIVTAFSRLGNDVEPLQVLTNMTLLQEPLGIASVDGVYWSLLIELKFYFLVACLVAFGITYRRVVSFMGLWLIATVALQAAAAQGQPVAFLDFFLFPRWSQYFIAGMALFLIHKFGSNIVLWTMVFVTWIITLSTVAKEAQGAERIVGAPINPVTMYAGITAIYLIMALVAVGGLRWLNWRFLTTLGLLTYPLYLLHEWIGWIMIDRLRESFTPWQTLGIVVASMIALAWFVARFIEAPLSKSVRGALNHALQQMRSEGR</sequence>
<dbReference type="GO" id="GO:0009103">
    <property type="term" value="P:lipopolysaccharide biosynthetic process"/>
    <property type="evidence" value="ECO:0007669"/>
    <property type="project" value="TreeGrafter"/>
</dbReference>
<evidence type="ECO:0000256" key="2">
    <source>
        <dbReference type="SAM" id="Phobius"/>
    </source>
</evidence>
<keyword evidence="2" id="KW-0472">Membrane</keyword>
<proteinExistence type="predicted"/>
<gene>
    <name evidence="4" type="ORF">UFOPK1939_00971</name>
</gene>
<dbReference type="EMBL" id="CAEZVF010000162">
    <property type="protein sequence ID" value="CAB4626610.1"/>
    <property type="molecule type" value="Genomic_DNA"/>
</dbReference>
<name>A0A6J6IPY6_9ZZZZ</name>
<dbReference type="PANTHER" id="PTHR23028">
    <property type="entry name" value="ACETYLTRANSFERASE"/>
    <property type="match status" value="1"/>
</dbReference>
<dbReference type="InterPro" id="IPR050879">
    <property type="entry name" value="Acyltransferase_3"/>
</dbReference>
<dbReference type="GO" id="GO:0016747">
    <property type="term" value="F:acyltransferase activity, transferring groups other than amino-acyl groups"/>
    <property type="evidence" value="ECO:0007669"/>
    <property type="project" value="InterPro"/>
</dbReference>
<dbReference type="InterPro" id="IPR002656">
    <property type="entry name" value="Acyl_transf_3_dom"/>
</dbReference>
<dbReference type="GO" id="GO:0016020">
    <property type="term" value="C:membrane"/>
    <property type="evidence" value="ECO:0007669"/>
    <property type="project" value="TreeGrafter"/>
</dbReference>
<accession>A0A6J6IPY6</accession>
<evidence type="ECO:0000256" key="1">
    <source>
        <dbReference type="SAM" id="MobiDB-lite"/>
    </source>
</evidence>
<keyword evidence="2" id="KW-0812">Transmembrane</keyword>
<feature type="domain" description="Acyltransferase 3" evidence="3">
    <location>
        <begin position="51"/>
        <end position="376"/>
    </location>
</feature>
<feature type="transmembrane region" description="Helical" evidence="2">
    <location>
        <begin position="54"/>
        <end position="76"/>
    </location>
</feature>
<feature type="transmembrane region" description="Helical" evidence="2">
    <location>
        <begin position="207"/>
        <end position="225"/>
    </location>
</feature>
<feature type="transmembrane region" description="Helical" evidence="2">
    <location>
        <begin position="262"/>
        <end position="280"/>
    </location>
</feature>
<feature type="transmembrane region" description="Helical" evidence="2">
    <location>
        <begin position="96"/>
        <end position="116"/>
    </location>
</feature>
<dbReference type="AlphaFoldDB" id="A0A6J6IPY6"/>
<feature type="transmembrane region" description="Helical" evidence="2">
    <location>
        <begin position="231"/>
        <end position="255"/>
    </location>
</feature>
<dbReference type="Pfam" id="PF01757">
    <property type="entry name" value="Acyl_transf_3"/>
    <property type="match status" value="1"/>
</dbReference>
<feature type="transmembrane region" description="Helical" evidence="2">
    <location>
        <begin position="325"/>
        <end position="348"/>
    </location>
</feature>